<dbReference type="RefSeq" id="WP_188702727.1">
    <property type="nucleotide sequence ID" value="NZ_BMMQ01000010.1"/>
</dbReference>
<organism evidence="1 2">
    <name type="scientific">Microbacterium nanhaiense</name>
    <dbReference type="NCBI Taxonomy" id="1301026"/>
    <lineage>
        <taxon>Bacteria</taxon>
        <taxon>Bacillati</taxon>
        <taxon>Actinomycetota</taxon>
        <taxon>Actinomycetes</taxon>
        <taxon>Micrococcales</taxon>
        <taxon>Microbacteriaceae</taxon>
        <taxon>Microbacterium</taxon>
    </lineage>
</organism>
<evidence type="ECO:0008006" key="3">
    <source>
        <dbReference type="Google" id="ProtNLM"/>
    </source>
</evidence>
<dbReference type="InterPro" id="IPR011335">
    <property type="entry name" value="Restrct_endonuc-II-like"/>
</dbReference>
<dbReference type="SUPFAM" id="SSF52980">
    <property type="entry name" value="Restriction endonuclease-like"/>
    <property type="match status" value="1"/>
</dbReference>
<evidence type="ECO:0000313" key="2">
    <source>
        <dbReference type="Proteomes" id="UP000638043"/>
    </source>
</evidence>
<comment type="caution">
    <text evidence="1">The sequence shown here is derived from an EMBL/GenBank/DDBJ whole genome shotgun (WGS) entry which is preliminary data.</text>
</comment>
<reference evidence="2" key="1">
    <citation type="journal article" date="2019" name="Int. J. Syst. Evol. Microbiol.">
        <title>The Global Catalogue of Microorganisms (GCM) 10K type strain sequencing project: providing services to taxonomists for standard genome sequencing and annotation.</title>
        <authorList>
            <consortium name="The Broad Institute Genomics Platform"/>
            <consortium name="The Broad Institute Genome Sequencing Center for Infectious Disease"/>
            <person name="Wu L."/>
            <person name="Ma J."/>
        </authorList>
    </citation>
    <scope>NUCLEOTIDE SEQUENCE [LARGE SCALE GENOMIC DNA]</scope>
    <source>
        <strain evidence="2">CGMCC 4.7181</strain>
    </source>
</reference>
<dbReference type="EMBL" id="BMMQ01000010">
    <property type="protein sequence ID" value="GGO66727.1"/>
    <property type="molecule type" value="Genomic_DNA"/>
</dbReference>
<proteinExistence type="predicted"/>
<accession>A0ABQ2N4K3</accession>
<name>A0ABQ2N4K3_9MICO</name>
<dbReference type="Proteomes" id="UP000638043">
    <property type="component" value="Unassembled WGS sequence"/>
</dbReference>
<evidence type="ECO:0000313" key="1">
    <source>
        <dbReference type="EMBL" id="GGO66727.1"/>
    </source>
</evidence>
<dbReference type="Gene3D" id="3.40.960.10">
    <property type="entry name" value="VSR Endonuclease"/>
    <property type="match status" value="1"/>
</dbReference>
<sequence length="319" mass="35238">MGARNSLPAALGPTFAVRDALAAGVGAGRLRGADLERPFHGIRARDRAAASEDPWGTRRAEIRWLATALAPRLRRDQFFSHETAAAIWGAPLYGDGPIELHVSVMGRGAVARRRGVRGHRAHPDSARIRAVRGLPVASFATMWAMLGADLTRDQLVAVGDFGCRVWRDGVNRPDPGREPLTTREQLAAAMNASRRHGGARLREAHPLIRTDAWSPRETTTRLILLAAGLPEPELNRDVFDAFGGFLACVDMSYPAFKVAVEYQGQLHGQQYARDIERIERLRADGWIVIQVTADTIRYPNVVVRRVREALLTRGWRPTS</sequence>
<gene>
    <name evidence="1" type="ORF">GCM10010910_26820</name>
</gene>
<keyword evidence="2" id="KW-1185">Reference proteome</keyword>
<protein>
    <recommendedName>
        <fullName evidence="3">DUF559 domain-containing protein</fullName>
    </recommendedName>
</protein>